<reference evidence="2 3" key="1">
    <citation type="submission" date="2019-08" db="EMBL/GenBank/DDBJ databases">
        <authorList>
            <person name="Herpell B J."/>
        </authorList>
    </citation>
    <scope>NUCLEOTIDE SEQUENCE [LARGE SCALE GENOMIC DNA]</scope>
    <source>
        <strain evidence="3">Msb3</strain>
    </source>
</reference>
<name>A0A5Q4ZF93_9BURK</name>
<keyword evidence="1" id="KW-0472">Membrane</keyword>
<gene>
    <name evidence="2" type="ORF">PDMSB3_3239</name>
</gene>
<feature type="transmembrane region" description="Helical" evidence="1">
    <location>
        <begin position="21"/>
        <end position="45"/>
    </location>
</feature>
<accession>A0A5Q4ZF93</accession>
<keyword evidence="1" id="KW-0812">Transmembrane</keyword>
<organism evidence="2 3">
    <name type="scientific">Paraburkholderia dioscoreae</name>
    <dbReference type="NCBI Taxonomy" id="2604047"/>
    <lineage>
        <taxon>Bacteria</taxon>
        <taxon>Pseudomonadati</taxon>
        <taxon>Pseudomonadota</taxon>
        <taxon>Betaproteobacteria</taxon>
        <taxon>Burkholderiales</taxon>
        <taxon>Burkholderiaceae</taxon>
        <taxon>Paraburkholderia</taxon>
    </lineage>
</organism>
<proteinExistence type="predicted"/>
<evidence type="ECO:0000256" key="1">
    <source>
        <dbReference type="SAM" id="Phobius"/>
    </source>
</evidence>
<dbReference type="KEGG" id="pdio:PDMSB3_3239"/>
<keyword evidence="1" id="KW-1133">Transmembrane helix</keyword>
<keyword evidence="3" id="KW-1185">Reference proteome</keyword>
<protein>
    <submittedName>
        <fullName evidence="2">Uncharacterized protein</fullName>
    </submittedName>
</protein>
<evidence type="ECO:0000313" key="2">
    <source>
        <dbReference type="EMBL" id="VVD29695.1"/>
    </source>
</evidence>
<dbReference type="EMBL" id="LR699553">
    <property type="protein sequence ID" value="VVD29695.1"/>
    <property type="molecule type" value="Genomic_DNA"/>
</dbReference>
<evidence type="ECO:0000313" key="3">
    <source>
        <dbReference type="Proteomes" id="UP000325811"/>
    </source>
</evidence>
<sequence>MSHSGSSCMRYLGRRKRQKRYCIVTSRGTCSIAQRLLYVFVISLWRPLKGCPSLHAARESGGALNPGAFG</sequence>
<dbReference type="AlphaFoldDB" id="A0A5Q4ZF93"/>
<dbReference type="Proteomes" id="UP000325811">
    <property type="component" value="Chromosome I"/>
</dbReference>